<protein>
    <recommendedName>
        <fullName evidence="7">ABC-type nitrate/sulfonate/bicarbonate transport system substrate-binding protein</fullName>
    </recommendedName>
</protein>
<dbReference type="Proteomes" id="UP001500843">
    <property type="component" value="Unassembled WGS sequence"/>
</dbReference>
<evidence type="ECO:0000256" key="4">
    <source>
        <dbReference type="SAM" id="SignalP"/>
    </source>
</evidence>
<accession>A0ABP8X7U5</accession>
<dbReference type="PANTHER" id="PTHR30024:SF47">
    <property type="entry name" value="TAURINE-BINDING PERIPLASMIC PROTEIN"/>
    <property type="match status" value="1"/>
</dbReference>
<proteinExistence type="inferred from homology"/>
<dbReference type="EMBL" id="BAABHM010000011">
    <property type="protein sequence ID" value="GAA4702612.1"/>
    <property type="molecule type" value="Genomic_DNA"/>
</dbReference>
<evidence type="ECO:0000313" key="5">
    <source>
        <dbReference type="EMBL" id="GAA4702612.1"/>
    </source>
</evidence>
<feature type="chain" id="PRO_5047477261" description="ABC-type nitrate/sulfonate/bicarbonate transport system substrate-binding protein" evidence="4">
    <location>
        <begin position="27"/>
        <end position="355"/>
    </location>
</feature>
<keyword evidence="3 4" id="KW-0732">Signal</keyword>
<dbReference type="PANTHER" id="PTHR30024">
    <property type="entry name" value="ALIPHATIC SULFONATES-BINDING PROTEIN-RELATED"/>
    <property type="match status" value="1"/>
</dbReference>
<sequence>MNPQRTTPARMAGAAALVAISLVAAAGCANKGTSEPATGADAMTLNVGQISDSVAFFPIFVAEDQGFFEDEGLTLAERPRLGTGAKLAAALESDSIDIAGGVMTDAYNLYQINDGARVIGSLVNEYYVDVIAGAGIPESLDDGPLEEKVAALEGKAIGITGPGSGTEALVSYLLAQQGLDTATDVTLVNLGADPSAAIGALKAGRVDALSFFQPVGEQAEATGVGRIFISPARGDVPELADAVHGALFTTQEVMDHKPEATAAFVRGIARAEELISSDDAAAAELLQKYQSTMDAETIKLLAPVLQDAIADTPVPAESGYETSAAFHQESGLIPDPPAFADLVPSAWIESALQDE</sequence>
<evidence type="ECO:0008006" key="7">
    <source>
        <dbReference type="Google" id="ProtNLM"/>
    </source>
</evidence>
<comment type="similarity">
    <text evidence="2">Belongs to the bacterial solute-binding protein SsuA/TauA family.</text>
</comment>
<evidence type="ECO:0000256" key="2">
    <source>
        <dbReference type="ARBA" id="ARBA00010742"/>
    </source>
</evidence>
<reference evidence="6" key="1">
    <citation type="journal article" date="2019" name="Int. J. Syst. Evol. Microbiol.">
        <title>The Global Catalogue of Microorganisms (GCM) 10K type strain sequencing project: providing services to taxonomists for standard genome sequencing and annotation.</title>
        <authorList>
            <consortium name="The Broad Institute Genomics Platform"/>
            <consortium name="The Broad Institute Genome Sequencing Center for Infectious Disease"/>
            <person name="Wu L."/>
            <person name="Ma J."/>
        </authorList>
    </citation>
    <scope>NUCLEOTIDE SEQUENCE [LARGE SCALE GENOMIC DNA]</scope>
    <source>
        <strain evidence="6">JCM 17975</strain>
    </source>
</reference>
<dbReference type="RefSeq" id="WP_253867482.1">
    <property type="nucleotide sequence ID" value="NZ_BAABHM010000011.1"/>
</dbReference>
<dbReference type="PROSITE" id="PS51257">
    <property type="entry name" value="PROKAR_LIPOPROTEIN"/>
    <property type="match status" value="1"/>
</dbReference>
<dbReference type="Pfam" id="PF13379">
    <property type="entry name" value="NMT1_2"/>
    <property type="match status" value="1"/>
</dbReference>
<gene>
    <name evidence="5" type="ORF">GCM10023198_24850</name>
</gene>
<comment type="subcellular location">
    <subcellularLocation>
        <location evidence="1">Periplasm</location>
    </subcellularLocation>
</comment>
<name>A0ABP8X7U5_9MICO</name>
<dbReference type="SUPFAM" id="SSF53850">
    <property type="entry name" value="Periplasmic binding protein-like II"/>
    <property type="match status" value="1"/>
</dbReference>
<feature type="signal peptide" evidence="4">
    <location>
        <begin position="1"/>
        <end position="26"/>
    </location>
</feature>
<keyword evidence="6" id="KW-1185">Reference proteome</keyword>
<dbReference type="Gene3D" id="3.40.190.10">
    <property type="entry name" value="Periplasmic binding protein-like II"/>
    <property type="match status" value="2"/>
</dbReference>
<evidence type="ECO:0000313" key="6">
    <source>
        <dbReference type="Proteomes" id="UP001500843"/>
    </source>
</evidence>
<comment type="caution">
    <text evidence="5">The sequence shown here is derived from an EMBL/GenBank/DDBJ whole genome shotgun (WGS) entry which is preliminary data.</text>
</comment>
<organism evidence="5 6">
    <name type="scientific">Promicromonospora umidemergens</name>
    <dbReference type="NCBI Taxonomy" id="629679"/>
    <lineage>
        <taxon>Bacteria</taxon>
        <taxon>Bacillati</taxon>
        <taxon>Actinomycetota</taxon>
        <taxon>Actinomycetes</taxon>
        <taxon>Micrococcales</taxon>
        <taxon>Promicromonosporaceae</taxon>
        <taxon>Promicromonospora</taxon>
    </lineage>
</organism>
<evidence type="ECO:0000256" key="1">
    <source>
        <dbReference type="ARBA" id="ARBA00004418"/>
    </source>
</evidence>
<evidence type="ECO:0000256" key="3">
    <source>
        <dbReference type="ARBA" id="ARBA00022729"/>
    </source>
</evidence>